<name>A0ABY7GZR8_9BACT</name>
<evidence type="ECO:0000313" key="2">
    <source>
        <dbReference type="Proteomes" id="UP001164459"/>
    </source>
</evidence>
<sequence length="166" mass="19177">MTMFQCPEHGRDFVISLCVHVDSAVSERRPLAFRPVDHETFLATCWLCDACRDELERAACEDEPSRIHDKLTVQCFHCAHAWADPEYRRNVVRIYADFNNLDEQGRVRLNNIGSLEDLERARHTIMNGFQVVLVAPADFEVQALLVHDGIWRAVPDWSTMRRLAPD</sequence>
<evidence type="ECO:0000313" key="1">
    <source>
        <dbReference type="EMBL" id="WAS92503.1"/>
    </source>
</evidence>
<accession>A0ABY7GZR8</accession>
<reference evidence="1" key="1">
    <citation type="submission" date="2022-11" db="EMBL/GenBank/DDBJ databases">
        <title>Minimal conservation of predation-associated metabolite biosynthetic gene clusters underscores biosynthetic potential of Myxococcota including descriptions for ten novel species: Archangium lansinium sp. nov., Myxococcus landrumus sp. nov., Nannocystis bai.</title>
        <authorList>
            <person name="Ahearne A."/>
            <person name="Stevens C."/>
            <person name="Dowd S."/>
        </authorList>
    </citation>
    <scope>NUCLEOTIDE SEQUENCE</scope>
    <source>
        <strain evidence="1">Fl3</strain>
    </source>
</reference>
<dbReference type="RefSeq" id="WP_269034860.1">
    <property type="nucleotide sequence ID" value="NZ_CP114040.1"/>
</dbReference>
<organism evidence="1 2">
    <name type="scientific">Nannocystis punicea</name>
    <dbReference type="NCBI Taxonomy" id="2995304"/>
    <lineage>
        <taxon>Bacteria</taxon>
        <taxon>Pseudomonadati</taxon>
        <taxon>Myxococcota</taxon>
        <taxon>Polyangia</taxon>
        <taxon>Nannocystales</taxon>
        <taxon>Nannocystaceae</taxon>
        <taxon>Nannocystis</taxon>
    </lineage>
</organism>
<keyword evidence="2" id="KW-1185">Reference proteome</keyword>
<proteinExistence type="predicted"/>
<gene>
    <name evidence="1" type="ORF">O0S08_40505</name>
</gene>
<protein>
    <submittedName>
        <fullName evidence="1">Uncharacterized protein</fullName>
    </submittedName>
</protein>
<dbReference type="EMBL" id="CP114040">
    <property type="protein sequence ID" value="WAS92503.1"/>
    <property type="molecule type" value="Genomic_DNA"/>
</dbReference>
<dbReference type="Proteomes" id="UP001164459">
    <property type="component" value="Chromosome"/>
</dbReference>